<dbReference type="InterPro" id="IPR008422">
    <property type="entry name" value="KN_HD"/>
</dbReference>
<feature type="domain" description="C2H2-type" evidence="5">
    <location>
        <begin position="792"/>
        <end position="814"/>
    </location>
</feature>
<evidence type="ECO:0000256" key="2">
    <source>
        <dbReference type="ARBA" id="ARBA00023155"/>
    </source>
</evidence>
<dbReference type="Pfam" id="PF05920">
    <property type="entry name" value="Homeobox_KN"/>
    <property type="match status" value="2"/>
</dbReference>
<reference evidence="6" key="1">
    <citation type="submission" date="2020-01" db="EMBL/GenBank/DDBJ databases">
        <authorList>
            <person name="Feng Z.H.Z."/>
        </authorList>
    </citation>
    <scope>NUCLEOTIDE SEQUENCE</scope>
    <source>
        <strain evidence="6">CBS107.38</strain>
    </source>
</reference>
<keyword evidence="2" id="KW-0371">Homeobox</keyword>
<feature type="compositionally biased region" description="Low complexity" evidence="4">
    <location>
        <begin position="619"/>
        <end position="628"/>
    </location>
</feature>
<feature type="region of interest" description="Disordered" evidence="4">
    <location>
        <begin position="262"/>
        <end position="283"/>
    </location>
</feature>
<dbReference type="Gene3D" id="1.10.10.60">
    <property type="entry name" value="Homeodomain-like"/>
    <property type="match status" value="2"/>
</dbReference>
<dbReference type="InterPro" id="IPR013087">
    <property type="entry name" value="Znf_C2H2_type"/>
</dbReference>
<dbReference type="SMART" id="SM00355">
    <property type="entry name" value="ZnF_C2H2"/>
    <property type="match status" value="3"/>
</dbReference>
<dbReference type="RefSeq" id="XP_038790965.1">
    <property type="nucleotide sequence ID" value="XM_038925109.1"/>
</dbReference>
<gene>
    <name evidence="6" type="ORF">GT037_000062</name>
</gene>
<keyword evidence="7" id="KW-1185">Reference proteome</keyword>
<dbReference type="PANTHER" id="PTHR11850">
    <property type="entry name" value="HOMEOBOX PROTEIN TRANSCRIPTION FACTORS"/>
    <property type="match status" value="1"/>
</dbReference>
<keyword evidence="3" id="KW-0539">Nucleus</keyword>
<organism evidence="6 7">
    <name type="scientific">Alternaria burnsii</name>
    <dbReference type="NCBI Taxonomy" id="1187904"/>
    <lineage>
        <taxon>Eukaryota</taxon>
        <taxon>Fungi</taxon>
        <taxon>Dikarya</taxon>
        <taxon>Ascomycota</taxon>
        <taxon>Pezizomycotina</taxon>
        <taxon>Dothideomycetes</taxon>
        <taxon>Pleosporomycetidae</taxon>
        <taxon>Pleosporales</taxon>
        <taxon>Pleosporineae</taxon>
        <taxon>Pleosporaceae</taxon>
        <taxon>Alternaria</taxon>
        <taxon>Alternaria sect. Alternaria</taxon>
    </lineage>
</organism>
<proteinExistence type="predicted"/>
<reference evidence="6" key="2">
    <citation type="submission" date="2020-08" db="EMBL/GenBank/DDBJ databases">
        <title>Draft Genome Sequence of Cumin Blight Pathogen Alternaria burnsii.</title>
        <authorList>
            <person name="Feng Z."/>
        </authorList>
    </citation>
    <scope>NUCLEOTIDE SEQUENCE</scope>
    <source>
        <strain evidence="6">CBS107.38</strain>
    </source>
</reference>
<dbReference type="GO" id="GO:0003677">
    <property type="term" value="F:DNA binding"/>
    <property type="evidence" value="ECO:0007669"/>
    <property type="project" value="UniProtKB-KW"/>
</dbReference>
<evidence type="ECO:0000256" key="1">
    <source>
        <dbReference type="ARBA" id="ARBA00023125"/>
    </source>
</evidence>
<sequence length="845" mass="94593">MDTNRDRTPRAERRQMPALLPDLKLSALVHNSTTCFSTTTTIDSTTICYNTCDQALPVFSDTLDYSQHVRAPWLWTRSEHEPTYTDDFCTSAEFSDPSVQELSEPSWLQKPRQAPIPDHIALSDLELIPPSHDYGDLNPLVDWCDNADSAVHLSSTSPTLSPRWTDDSSLTSLHERSPAPQTCKTSIQSGRSLPHGRMDPARRWLHAHPFDQYPTAKQKVELAATAGMTIPQLNRRLTNLRKRDRHVLDELCNDLDANVNTSGASHHQTSLETAVNSRRKGKRRRASTLSVAVPSLDIVYTALTRSRISASSREVLLGADEENVPEYSSSNVDFESFFDAASTIAHVDDLFDDLTYGSPCGRYVCPSDIVIDKAFTVPSLDAQLSPPVFDVDHSDTVQKHVDSANPWGRHNDFVTYDISGACAHGGVFDPDIWMRNQGFPHLDIIDEQDNYLQTPPLQREPCRIGSKPTERQKRPQIVRDWLSAHASWPYPTPAEKTELVAATGYTVRQLKNCLSNLRTREKHLLEGHANGQNGGNVTCRRPCDVTPTTLDHVQSTSTVSAYQMLPSSFTSPPTTDTNDSSQWPSSFDTGHPTPDSIPGVVTHIHQEFEADSACQTTPSISAARSSIASKRKGRRHRSQTYQAGVGENMSDKMSIPVASFSLSKPENRFFCTVIGCYESFKNASDWKRHEAGVHGYRDREWICMLTDAFKTCSDCIFCLEAMDSIDHLTKHVIAPCSDKCTTERTFFRKDLLKQHVLRVHLAGEPIPVQKNFAVPLEWSRQLDASAYEPGSCWCGFCGRTFESVTTRMDHVAQHFRAGRDMATWIRARCKGDRLFLKRVGAQLKA</sequence>
<evidence type="ECO:0000313" key="7">
    <source>
        <dbReference type="Proteomes" id="UP000596902"/>
    </source>
</evidence>
<evidence type="ECO:0000256" key="3">
    <source>
        <dbReference type="ARBA" id="ARBA00023242"/>
    </source>
</evidence>
<feature type="region of interest" description="Disordered" evidence="4">
    <location>
        <begin position="565"/>
        <end position="596"/>
    </location>
</feature>
<feature type="compositionally biased region" description="Basic residues" evidence="4">
    <location>
        <begin position="629"/>
        <end position="638"/>
    </location>
</feature>
<feature type="domain" description="C2H2-type" evidence="5">
    <location>
        <begin position="671"/>
        <end position="694"/>
    </location>
</feature>
<comment type="caution">
    <text evidence="6">The sequence shown here is derived from an EMBL/GenBank/DDBJ whole genome shotgun (WGS) entry which is preliminary data.</text>
</comment>
<evidence type="ECO:0000313" key="6">
    <source>
        <dbReference type="EMBL" id="KAF7681086.1"/>
    </source>
</evidence>
<feature type="compositionally biased region" description="Polar residues" evidence="4">
    <location>
        <begin position="262"/>
        <end position="276"/>
    </location>
</feature>
<feature type="compositionally biased region" description="Polar residues" evidence="4">
    <location>
        <begin position="153"/>
        <end position="172"/>
    </location>
</feature>
<dbReference type="SUPFAM" id="SSF46689">
    <property type="entry name" value="Homeodomain-like"/>
    <property type="match status" value="1"/>
</dbReference>
<accession>A0A8H7BDF0</accession>
<dbReference type="InterPro" id="IPR050224">
    <property type="entry name" value="TALE_homeobox"/>
</dbReference>
<dbReference type="EMBL" id="JAAABM010000001">
    <property type="protein sequence ID" value="KAF7681086.1"/>
    <property type="molecule type" value="Genomic_DNA"/>
</dbReference>
<feature type="region of interest" description="Disordered" evidence="4">
    <location>
        <begin position="615"/>
        <end position="640"/>
    </location>
</feature>
<evidence type="ECO:0000259" key="5">
    <source>
        <dbReference type="PROSITE" id="PS00028"/>
    </source>
</evidence>
<dbReference type="AlphaFoldDB" id="A0A8H7BDF0"/>
<feature type="compositionally biased region" description="Low complexity" evidence="4">
    <location>
        <begin position="566"/>
        <end position="581"/>
    </location>
</feature>
<keyword evidence="1" id="KW-0238">DNA-binding</keyword>
<feature type="compositionally biased region" description="Polar residues" evidence="4">
    <location>
        <begin position="179"/>
        <end position="191"/>
    </location>
</feature>
<dbReference type="PROSITE" id="PS00028">
    <property type="entry name" value="ZINC_FINGER_C2H2_1"/>
    <property type="match status" value="2"/>
</dbReference>
<dbReference type="InterPro" id="IPR009057">
    <property type="entry name" value="Homeodomain-like_sf"/>
</dbReference>
<protein>
    <recommendedName>
        <fullName evidence="5">C2H2-type domain-containing protein</fullName>
    </recommendedName>
</protein>
<name>A0A8H7BDF0_9PLEO</name>
<evidence type="ECO:0000256" key="4">
    <source>
        <dbReference type="SAM" id="MobiDB-lite"/>
    </source>
</evidence>
<feature type="region of interest" description="Disordered" evidence="4">
    <location>
        <begin position="153"/>
        <end position="196"/>
    </location>
</feature>
<dbReference type="GeneID" id="62198287"/>
<dbReference type="Proteomes" id="UP000596902">
    <property type="component" value="Unassembled WGS sequence"/>
</dbReference>
<dbReference type="GO" id="GO:0006355">
    <property type="term" value="P:regulation of DNA-templated transcription"/>
    <property type="evidence" value="ECO:0007669"/>
    <property type="project" value="InterPro"/>
</dbReference>